<dbReference type="PROSITE" id="PS50930">
    <property type="entry name" value="HTH_LYTTR"/>
    <property type="match status" value="1"/>
</dbReference>
<dbReference type="AlphaFoldDB" id="A8RQZ1"/>
<dbReference type="Pfam" id="PF00072">
    <property type="entry name" value="Response_reg"/>
    <property type="match status" value="1"/>
</dbReference>
<evidence type="ECO:0000256" key="1">
    <source>
        <dbReference type="ARBA" id="ARBA00018672"/>
    </source>
</evidence>
<sequence length="242" mass="28052">MREGVPGMYNVAVCDDTEEERLQAAEYAGRFFEREGIEVRIDTYAAGRELLESGREYDLYLLDVLMPGMSGIDTAQALAEDKDHPVVVFITSSLESAVEGYRVEAAGFILKPVEEENFWSTMERVVRRRLGVKKAVLSVVHNRVNVELPLERLAWFENRLHRVFVKLTDGEVLSVNQKLSELQLVLEPHAQFLRCHQSYLVNLDYVDKLEDSCFYMRDGQMIPISRNFYKLSKNAYYHYRLK</sequence>
<keyword evidence="3" id="KW-0597">Phosphoprotein</keyword>
<dbReference type="GO" id="GO:0000156">
    <property type="term" value="F:phosphorelay response regulator activity"/>
    <property type="evidence" value="ECO:0007669"/>
    <property type="project" value="InterPro"/>
</dbReference>
<comment type="caution">
    <text evidence="6">The sequence shown here is derived from an EMBL/GenBank/DDBJ whole genome shotgun (WGS) entry which is preliminary data.</text>
</comment>
<dbReference type="Pfam" id="PF04397">
    <property type="entry name" value="LytTR"/>
    <property type="match status" value="1"/>
</dbReference>
<feature type="domain" description="Response regulatory" evidence="4">
    <location>
        <begin position="10"/>
        <end position="126"/>
    </location>
</feature>
<feature type="domain" description="HTH LytTR-type" evidence="5">
    <location>
        <begin position="148"/>
        <end position="230"/>
    </location>
</feature>
<evidence type="ECO:0000256" key="3">
    <source>
        <dbReference type="PROSITE-ProRule" id="PRU00169"/>
    </source>
</evidence>
<evidence type="ECO:0000256" key="2">
    <source>
        <dbReference type="ARBA" id="ARBA00024867"/>
    </source>
</evidence>
<dbReference type="CDD" id="cd00156">
    <property type="entry name" value="REC"/>
    <property type="match status" value="1"/>
</dbReference>
<dbReference type="Gene3D" id="3.40.50.2300">
    <property type="match status" value="1"/>
</dbReference>
<dbReference type="EMBL" id="ABCC02000026">
    <property type="protein sequence ID" value="EDP16958.1"/>
    <property type="molecule type" value="Genomic_DNA"/>
</dbReference>
<feature type="modified residue" description="4-aspartylphosphate" evidence="3">
    <location>
        <position position="63"/>
    </location>
</feature>
<evidence type="ECO:0000313" key="6">
    <source>
        <dbReference type="EMBL" id="EDP16958.1"/>
    </source>
</evidence>
<accession>A8RQZ1</accession>
<dbReference type="InterPro" id="IPR011006">
    <property type="entry name" value="CheY-like_superfamily"/>
</dbReference>
<dbReference type="eggNOG" id="COG3279">
    <property type="taxonomic scope" value="Bacteria"/>
</dbReference>
<dbReference type="SMART" id="SM00850">
    <property type="entry name" value="LytTR"/>
    <property type="match status" value="1"/>
</dbReference>
<dbReference type="PaxDb" id="411902-CLOBOL_02872"/>
<proteinExistence type="predicted"/>
<organism evidence="6 7">
    <name type="scientific">Enterocloster bolteae (strain ATCC BAA-613 / DSM 15670 / CCUG 46953 / JCM 12243 / WAL 16351)</name>
    <name type="common">Clostridium bolteae</name>
    <dbReference type="NCBI Taxonomy" id="411902"/>
    <lineage>
        <taxon>Bacteria</taxon>
        <taxon>Bacillati</taxon>
        <taxon>Bacillota</taxon>
        <taxon>Clostridia</taxon>
        <taxon>Lachnospirales</taxon>
        <taxon>Lachnospiraceae</taxon>
        <taxon>Enterocloster</taxon>
    </lineage>
</organism>
<dbReference type="SMART" id="SM00448">
    <property type="entry name" value="REC"/>
    <property type="match status" value="1"/>
</dbReference>
<evidence type="ECO:0000259" key="5">
    <source>
        <dbReference type="PROSITE" id="PS50930"/>
    </source>
</evidence>
<protein>
    <recommendedName>
        <fullName evidence="1">Stage 0 sporulation protein A homolog</fullName>
    </recommendedName>
</protein>
<evidence type="ECO:0000259" key="4">
    <source>
        <dbReference type="PROSITE" id="PS50110"/>
    </source>
</evidence>
<dbReference type="PANTHER" id="PTHR37299">
    <property type="entry name" value="TRANSCRIPTIONAL REGULATOR-RELATED"/>
    <property type="match status" value="1"/>
</dbReference>
<dbReference type="GO" id="GO:0003677">
    <property type="term" value="F:DNA binding"/>
    <property type="evidence" value="ECO:0007669"/>
    <property type="project" value="InterPro"/>
</dbReference>
<dbReference type="HOGENOM" id="CLU_000445_14_2_9"/>
<dbReference type="InterPro" id="IPR046947">
    <property type="entry name" value="LytR-like"/>
</dbReference>
<dbReference type="PROSITE" id="PS50110">
    <property type="entry name" value="RESPONSE_REGULATORY"/>
    <property type="match status" value="1"/>
</dbReference>
<dbReference type="PANTHER" id="PTHR37299:SF1">
    <property type="entry name" value="STAGE 0 SPORULATION PROTEIN A HOMOLOG"/>
    <property type="match status" value="1"/>
</dbReference>
<dbReference type="InterPro" id="IPR001789">
    <property type="entry name" value="Sig_transdc_resp-reg_receiver"/>
</dbReference>
<gene>
    <name evidence="6" type="ORF">CLOBOL_02872</name>
</gene>
<reference evidence="6 7" key="1">
    <citation type="submission" date="2007-08" db="EMBL/GenBank/DDBJ databases">
        <authorList>
            <person name="Fulton L."/>
            <person name="Clifton S."/>
            <person name="Fulton B."/>
            <person name="Xu J."/>
            <person name="Minx P."/>
            <person name="Pepin K.H."/>
            <person name="Johnson M."/>
            <person name="Thiruvilangam P."/>
            <person name="Bhonagiri V."/>
            <person name="Nash W.E."/>
            <person name="Mardis E.R."/>
            <person name="Wilson R.K."/>
        </authorList>
    </citation>
    <scope>NUCLEOTIDE SEQUENCE [LARGE SCALE GENOMIC DNA]</scope>
    <source>
        <strain evidence="7">ATCC BAA-613 / DSM 15670 / CCUG 46953 / JCM 12243 / WAL 16351</strain>
    </source>
</reference>
<dbReference type="Proteomes" id="UP000005396">
    <property type="component" value="Unassembled WGS sequence"/>
</dbReference>
<reference evidence="6 7" key="2">
    <citation type="submission" date="2007-09" db="EMBL/GenBank/DDBJ databases">
        <title>Draft genome sequence of Clostridium bolteae (ATCC BAA-613).</title>
        <authorList>
            <person name="Sudarsanam P."/>
            <person name="Ley R."/>
            <person name="Guruge J."/>
            <person name="Turnbaugh P.J."/>
            <person name="Mahowald M."/>
            <person name="Liep D."/>
            <person name="Gordon J."/>
        </authorList>
    </citation>
    <scope>NUCLEOTIDE SEQUENCE [LARGE SCALE GENOMIC DNA]</scope>
    <source>
        <strain evidence="7">ATCC BAA-613 / DSM 15670 / CCUG 46953 / JCM 12243 / WAL 16351</strain>
    </source>
</reference>
<dbReference type="Gene3D" id="2.40.50.1020">
    <property type="entry name" value="LytTr DNA-binding domain"/>
    <property type="match status" value="1"/>
</dbReference>
<name>A8RQZ1_ENTBW</name>
<dbReference type="SUPFAM" id="SSF52172">
    <property type="entry name" value="CheY-like"/>
    <property type="match status" value="1"/>
</dbReference>
<evidence type="ECO:0000313" key="7">
    <source>
        <dbReference type="Proteomes" id="UP000005396"/>
    </source>
</evidence>
<dbReference type="InterPro" id="IPR007492">
    <property type="entry name" value="LytTR_DNA-bd_dom"/>
</dbReference>
<comment type="function">
    <text evidence="2">May play the central regulatory role in sporulation. It may be an element of the effector pathway responsible for the activation of sporulation genes in response to nutritional stress. Spo0A may act in concert with spo0H (a sigma factor) to control the expression of some genes that are critical to the sporulation process.</text>
</comment>